<keyword evidence="6" id="KW-1185">Reference proteome</keyword>
<dbReference type="EMBL" id="JANCYW010000001">
    <property type="protein sequence ID" value="KAK4534223.1"/>
    <property type="molecule type" value="Genomic_DNA"/>
</dbReference>
<evidence type="ECO:0000256" key="2">
    <source>
        <dbReference type="ARBA" id="ARBA00022980"/>
    </source>
</evidence>
<dbReference type="PANTHER" id="PTHR45696:SF10">
    <property type="entry name" value="LARGE RIBOSOMAL SUBUNIT PROTEIN P1"/>
    <property type="match status" value="1"/>
</dbReference>
<evidence type="ECO:0000256" key="4">
    <source>
        <dbReference type="SAM" id="MobiDB-lite"/>
    </source>
</evidence>
<keyword evidence="3" id="KW-0687">Ribonucleoprotein</keyword>
<proteinExistence type="inferred from homology"/>
<evidence type="ECO:0000256" key="1">
    <source>
        <dbReference type="ARBA" id="ARBA00005436"/>
    </source>
</evidence>
<accession>A0AAV9IPQ1</accession>
<dbReference type="FunFam" id="1.10.10.1410:FF:000002">
    <property type="entry name" value="60S acidic ribosomal protein P2"/>
    <property type="match status" value="1"/>
</dbReference>
<dbReference type="GO" id="GO:0006414">
    <property type="term" value="P:translational elongation"/>
    <property type="evidence" value="ECO:0007669"/>
    <property type="project" value="InterPro"/>
</dbReference>
<dbReference type="GO" id="GO:0022625">
    <property type="term" value="C:cytosolic large ribosomal subunit"/>
    <property type="evidence" value="ECO:0007669"/>
    <property type="project" value="TreeGrafter"/>
</dbReference>
<dbReference type="Proteomes" id="UP001301350">
    <property type="component" value="Unassembled WGS sequence"/>
</dbReference>
<dbReference type="PANTHER" id="PTHR45696">
    <property type="entry name" value="60S ACIDIC RIBOSOMAL PROTEIN P1"/>
    <property type="match status" value="1"/>
</dbReference>
<protein>
    <recommendedName>
        <fullName evidence="7">60S acidic ribosomal protein P1</fullName>
    </recommendedName>
</protein>
<comment type="caution">
    <text evidence="5">The sequence shown here is derived from an EMBL/GenBank/DDBJ whole genome shotgun (WGS) entry which is preliminary data.</text>
</comment>
<dbReference type="GO" id="GO:0003735">
    <property type="term" value="F:structural constituent of ribosome"/>
    <property type="evidence" value="ECO:0007669"/>
    <property type="project" value="InterPro"/>
</dbReference>
<gene>
    <name evidence="5" type="ORF">CDCA_CDCA01G0248</name>
</gene>
<evidence type="ECO:0000313" key="6">
    <source>
        <dbReference type="Proteomes" id="UP001301350"/>
    </source>
</evidence>
<dbReference type="HAMAP" id="MF_01478">
    <property type="entry name" value="Ribosomal_L12_arch"/>
    <property type="match status" value="1"/>
</dbReference>
<dbReference type="InterPro" id="IPR038716">
    <property type="entry name" value="P1/P2_N_sf"/>
</dbReference>
<evidence type="ECO:0008006" key="7">
    <source>
        <dbReference type="Google" id="ProtNLM"/>
    </source>
</evidence>
<feature type="region of interest" description="Disordered" evidence="4">
    <location>
        <begin position="84"/>
        <end position="114"/>
    </location>
</feature>
<name>A0AAV9IPQ1_CYACA</name>
<sequence>MAEADSPEMALALAALLLHDAEAEINAQNLRAVIEAANVDMEAFWYNMFARAIAKADLGDLISSVGKAPTVVAVAPTAAPGGAAAAAAAPAAKEEEKEEEKEESDEDLGFGLFD</sequence>
<dbReference type="InterPro" id="IPR027534">
    <property type="entry name" value="Ribosomal_P1/P2"/>
</dbReference>
<dbReference type="GO" id="GO:0043021">
    <property type="term" value="F:ribonucleoprotein complex binding"/>
    <property type="evidence" value="ECO:0007669"/>
    <property type="project" value="TreeGrafter"/>
</dbReference>
<dbReference type="CDD" id="cd05831">
    <property type="entry name" value="Ribosomal_P1"/>
    <property type="match status" value="1"/>
</dbReference>
<comment type="similarity">
    <text evidence="1">Belongs to the eukaryotic ribosomal protein P1/P2 family.</text>
</comment>
<dbReference type="Pfam" id="PF00428">
    <property type="entry name" value="Ribosomal_60s"/>
    <property type="match status" value="1"/>
</dbReference>
<organism evidence="5 6">
    <name type="scientific">Cyanidium caldarium</name>
    <name type="common">Red alga</name>
    <dbReference type="NCBI Taxonomy" id="2771"/>
    <lineage>
        <taxon>Eukaryota</taxon>
        <taxon>Rhodophyta</taxon>
        <taxon>Bangiophyceae</taxon>
        <taxon>Cyanidiales</taxon>
        <taxon>Cyanidiaceae</taxon>
        <taxon>Cyanidium</taxon>
    </lineage>
</organism>
<dbReference type="GO" id="GO:0030295">
    <property type="term" value="F:protein kinase activator activity"/>
    <property type="evidence" value="ECO:0007669"/>
    <property type="project" value="TreeGrafter"/>
</dbReference>
<dbReference type="GO" id="GO:0002181">
    <property type="term" value="P:cytoplasmic translation"/>
    <property type="evidence" value="ECO:0007669"/>
    <property type="project" value="TreeGrafter"/>
</dbReference>
<dbReference type="AlphaFoldDB" id="A0AAV9IPQ1"/>
<keyword evidence="2" id="KW-0689">Ribosomal protein</keyword>
<dbReference type="Gene3D" id="1.10.10.1410">
    <property type="match status" value="1"/>
</dbReference>
<evidence type="ECO:0000313" key="5">
    <source>
        <dbReference type="EMBL" id="KAK4534223.1"/>
    </source>
</evidence>
<evidence type="ECO:0000256" key="3">
    <source>
        <dbReference type="ARBA" id="ARBA00023274"/>
    </source>
</evidence>
<reference evidence="5 6" key="1">
    <citation type="submission" date="2022-07" db="EMBL/GenBank/DDBJ databases">
        <title>Genome-wide signatures of adaptation to extreme environments.</title>
        <authorList>
            <person name="Cho C.H."/>
            <person name="Yoon H.S."/>
        </authorList>
    </citation>
    <scope>NUCLEOTIDE SEQUENCE [LARGE SCALE GENOMIC DNA]</scope>
    <source>
        <strain evidence="5 6">DBV 063 E5</strain>
    </source>
</reference>
<feature type="compositionally biased region" description="Acidic residues" evidence="4">
    <location>
        <begin position="96"/>
        <end position="108"/>
    </location>
</feature>